<dbReference type="OrthoDB" id="6197054at2"/>
<dbReference type="PANTHER" id="PTHR33498">
    <property type="entry name" value="TRANSPOSASE FOR INSERTION SEQUENCE ELEMENT IS1557"/>
    <property type="match status" value="1"/>
</dbReference>
<dbReference type="Pfam" id="PF14690">
    <property type="entry name" value="Zn_ribbon_ISL3"/>
    <property type="match status" value="1"/>
</dbReference>
<organism evidence="3 4">
    <name type="scientific">Urbifossiella limnaea</name>
    <dbReference type="NCBI Taxonomy" id="2528023"/>
    <lineage>
        <taxon>Bacteria</taxon>
        <taxon>Pseudomonadati</taxon>
        <taxon>Planctomycetota</taxon>
        <taxon>Planctomycetia</taxon>
        <taxon>Gemmatales</taxon>
        <taxon>Gemmataceae</taxon>
        <taxon>Urbifossiella</taxon>
    </lineage>
</organism>
<feature type="domain" description="Transposase IS204/IS1001/IS1096/IS1165 zinc-finger" evidence="2">
    <location>
        <begin position="39"/>
        <end position="82"/>
    </location>
</feature>
<dbReference type="AlphaFoldDB" id="A0A517Y359"/>
<dbReference type="KEGG" id="uli:ETAA1_62570"/>
<dbReference type="EMBL" id="CP036273">
    <property type="protein sequence ID" value="QDU24243.1"/>
    <property type="molecule type" value="Genomic_DNA"/>
</dbReference>
<gene>
    <name evidence="3" type="ORF">ETAA1_62570</name>
</gene>
<dbReference type="Pfam" id="PF01610">
    <property type="entry name" value="DDE_Tnp_ISL3"/>
    <property type="match status" value="1"/>
</dbReference>
<dbReference type="InterPro" id="IPR002560">
    <property type="entry name" value="Transposase_DDE"/>
</dbReference>
<dbReference type="Proteomes" id="UP000319576">
    <property type="component" value="Chromosome"/>
</dbReference>
<keyword evidence="4" id="KW-1185">Reference proteome</keyword>
<dbReference type="NCBIfam" id="NF033550">
    <property type="entry name" value="transpos_ISL3"/>
    <property type="match status" value="1"/>
</dbReference>
<name>A0A517Y359_9BACT</name>
<dbReference type="InterPro" id="IPR029261">
    <property type="entry name" value="Transposase_Znf"/>
</dbReference>
<evidence type="ECO:0000259" key="1">
    <source>
        <dbReference type="Pfam" id="PF01610"/>
    </source>
</evidence>
<protein>
    <submittedName>
        <fullName evidence="3">Transposase</fullName>
    </submittedName>
</protein>
<evidence type="ECO:0000313" key="4">
    <source>
        <dbReference type="Proteomes" id="UP000319576"/>
    </source>
</evidence>
<proteinExistence type="predicted"/>
<reference evidence="3 4" key="1">
    <citation type="submission" date="2019-02" db="EMBL/GenBank/DDBJ databases">
        <title>Deep-cultivation of Planctomycetes and their phenomic and genomic characterization uncovers novel biology.</title>
        <authorList>
            <person name="Wiegand S."/>
            <person name="Jogler M."/>
            <person name="Boedeker C."/>
            <person name="Pinto D."/>
            <person name="Vollmers J."/>
            <person name="Rivas-Marin E."/>
            <person name="Kohn T."/>
            <person name="Peeters S.H."/>
            <person name="Heuer A."/>
            <person name="Rast P."/>
            <person name="Oberbeckmann S."/>
            <person name="Bunk B."/>
            <person name="Jeske O."/>
            <person name="Meyerdierks A."/>
            <person name="Storesund J.E."/>
            <person name="Kallscheuer N."/>
            <person name="Luecker S."/>
            <person name="Lage O.M."/>
            <person name="Pohl T."/>
            <person name="Merkel B.J."/>
            <person name="Hornburger P."/>
            <person name="Mueller R.-W."/>
            <person name="Bruemmer F."/>
            <person name="Labrenz M."/>
            <person name="Spormann A.M."/>
            <person name="Op den Camp H."/>
            <person name="Overmann J."/>
            <person name="Amann R."/>
            <person name="Jetten M.S.M."/>
            <person name="Mascher T."/>
            <person name="Medema M.H."/>
            <person name="Devos D.P."/>
            <person name="Kaster A.-K."/>
            <person name="Ovreas L."/>
            <person name="Rohde M."/>
            <person name="Galperin M.Y."/>
            <person name="Jogler C."/>
        </authorList>
    </citation>
    <scope>NUCLEOTIDE SEQUENCE [LARGE SCALE GENOMIC DNA]</scope>
    <source>
        <strain evidence="3 4">ETA_A1</strain>
    </source>
</reference>
<dbReference type="InterPro" id="IPR047951">
    <property type="entry name" value="Transpos_ISL3"/>
</dbReference>
<evidence type="ECO:0000313" key="3">
    <source>
        <dbReference type="EMBL" id="QDU24243.1"/>
    </source>
</evidence>
<feature type="domain" description="Transposase IS204/IS1001/IS1096/IS1165 DDE" evidence="1">
    <location>
        <begin position="158"/>
        <end position="208"/>
    </location>
</feature>
<evidence type="ECO:0000259" key="2">
    <source>
        <dbReference type="Pfam" id="PF14690"/>
    </source>
</evidence>
<accession>A0A517Y359</accession>
<sequence length="212" mass="22985">MDAAFLQTLLPADAGVRITDVAIDPAGVAVQLATTADAAPCPQCRSASTAVHGRYRRTLRDRPCLGRPVRLLVTARKFVCRRADCPRRVFCERLPELTAPHAHTTGELADAHRHLGLALGGEGGARLAAELGLPTSPDTILRRVKDAPDEPTPRPRYVGVDDWATRKGHSYGTILIELERGTVIDLLPGRDGEAVKVWLAANPQVEVITRDR</sequence>
<dbReference type="PANTHER" id="PTHR33498:SF1">
    <property type="entry name" value="TRANSPOSASE FOR INSERTION SEQUENCE ELEMENT IS1557"/>
    <property type="match status" value="1"/>
</dbReference>